<dbReference type="AlphaFoldDB" id="A0ABD3QJW7"/>
<keyword evidence="2" id="KW-1185">Reference proteome</keyword>
<sequence>MDDNDPQIEVTRIAIDPNKLDKDPHQKFNITVKGTIKLCTDADLEKATAKKLRLLHREQAAGDATNSDVLMQIPFVHRYAVFDMQTFIINEESVSEEEILSKLVTGDIKCQQGTIHAYTSHQEYERFCHSARKKQRLRVDRVIDRDFHLGSFFEDKAWNEDTDFCVQSLDGDRVLSRWYFRVSSKAEWMNVLRCSC</sequence>
<organism evidence="1 2">
    <name type="scientific">Cyclotella atomus</name>
    <dbReference type="NCBI Taxonomy" id="382360"/>
    <lineage>
        <taxon>Eukaryota</taxon>
        <taxon>Sar</taxon>
        <taxon>Stramenopiles</taxon>
        <taxon>Ochrophyta</taxon>
        <taxon>Bacillariophyta</taxon>
        <taxon>Coscinodiscophyceae</taxon>
        <taxon>Thalassiosirophycidae</taxon>
        <taxon>Stephanodiscales</taxon>
        <taxon>Stephanodiscaceae</taxon>
        <taxon>Cyclotella</taxon>
    </lineage>
</organism>
<name>A0ABD3QJW7_9STRA</name>
<comment type="caution">
    <text evidence="1">The sequence shown here is derived from an EMBL/GenBank/DDBJ whole genome shotgun (WGS) entry which is preliminary data.</text>
</comment>
<evidence type="ECO:0000313" key="2">
    <source>
        <dbReference type="Proteomes" id="UP001530400"/>
    </source>
</evidence>
<dbReference type="Proteomes" id="UP001530400">
    <property type="component" value="Unassembled WGS sequence"/>
</dbReference>
<protein>
    <submittedName>
        <fullName evidence="1">Uncharacterized protein</fullName>
    </submittedName>
</protein>
<gene>
    <name evidence="1" type="ORF">ACHAWO_013845</name>
</gene>
<dbReference type="EMBL" id="JALLPJ020000164">
    <property type="protein sequence ID" value="KAL3800263.1"/>
    <property type="molecule type" value="Genomic_DNA"/>
</dbReference>
<proteinExistence type="predicted"/>
<accession>A0ABD3QJW7</accession>
<reference evidence="1 2" key="1">
    <citation type="submission" date="2024-10" db="EMBL/GenBank/DDBJ databases">
        <title>Updated reference genomes for cyclostephanoid diatoms.</title>
        <authorList>
            <person name="Roberts W.R."/>
            <person name="Alverson A.J."/>
        </authorList>
    </citation>
    <scope>NUCLEOTIDE SEQUENCE [LARGE SCALE GENOMIC DNA]</scope>
    <source>
        <strain evidence="1 2">AJA010-31</strain>
    </source>
</reference>
<evidence type="ECO:0000313" key="1">
    <source>
        <dbReference type="EMBL" id="KAL3800263.1"/>
    </source>
</evidence>